<dbReference type="InterPro" id="IPR027417">
    <property type="entry name" value="P-loop_NTPase"/>
</dbReference>
<keyword evidence="4 6" id="KW-0067">ATP-binding</keyword>
<dbReference type="InterPro" id="IPR003439">
    <property type="entry name" value="ABC_transporter-like_ATP-bd"/>
</dbReference>
<dbReference type="InterPro" id="IPR050683">
    <property type="entry name" value="Bact_Polysacc_Export_ATP-bd"/>
</dbReference>
<evidence type="ECO:0000313" key="6">
    <source>
        <dbReference type="EMBL" id="CAA9327008.1"/>
    </source>
</evidence>
<reference evidence="6" key="1">
    <citation type="submission" date="2020-02" db="EMBL/GenBank/DDBJ databases">
        <authorList>
            <person name="Meier V. D."/>
        </authorList>
    </citation>
    <scope>NUCLEOTIDE SEQUENCE</scope>
    <source>
        <strain evidence="6">AVDCRST_MAG16</strain>
    </source>
</reference>
<dbReference type="AlphaFoldDB" id="A0A6J4LCB3"/>
<dbReference type="Pfam" id="PF00005">
    <property type="entry name" value="ABC_tran"/>
    <property type="match status" value="1"/>
</dbReference>
<protein>
    <submittedName>
        <fullName evidence="6">Teichoic acid export ATP-binding protein TagH</fullName>
        <ecNumber evidence="6">3.6.3.40</ecNumber>
    </submittedName>
</protein>
<dbReference type="CDD" id="cd10147">
    <property type="entry name" value="Wzt_C-like"/>
    <property type="match status" value="1"/>
</dbReference>
<dbReference type="GO" id="GO:0016020">
    <property type="term" value="C:membrane"/>
    <property type="evidence" value="ECO:0007669"/>
    <property type="project" value="InterPro"/>
</dbReference>
<evidence type="ECO:0000256" key="3">
    <source>
        <dbReference type="ARBA" id="ARBA00022741"/>
    </source>
</evidence>
<organism evidence="6">
    <name type="scientific">uncultured Frankineae bacterium</name>
    <dbReference type="NCBI Taxonomy" id="437475"/>
    <lineage>
        <taxon>Bacteria</taxon>
        <taxon>Bacillati</taxon>
        <taxon>Actinomycetota</taxon>
        <taxon>Actinomycetes</taxon>
        <taxon>Frankiales</taxon>
        <taxon>environmental samples</taxon>
    </lineage>
</organism>
<dbReference type="InterPro" id="IPR003593">
    <property type="entry name" value="AAA+_ATPase"/>
</dbReference>
<dbReference type="Gene3D" id="2.70.50.60">
    <property type="entry name" value="abc- transporter (atp binding component) like domain"/>
    <property type="match status" value="1"/>
</dbReference>
<keyword evidence="6" id="KW-0378">Hydrolase</keyword>
<sequence>MSTPALQVRDVSKVFTLQSDRRTHLKERFVRGSPKDLREFWALRDISFEVPTGSTYGLIGHNGSGKSTMLKLLAGIHRPTRGTISARGRVSAMIELGAGFHPELSGRENIHLNGSILGLGRKQIEASLDEIVEFSGIEPQFIDAPVKVYSSGMYVRLGFSIAANLDPEILLIDEIVAVGDEEFQRRCFDHLYKLRRRGVTIVFVSHSLPLVQTLCDRAAWIDHGQMRAEGTALEVVDTYLRDVNQAEEQRLGAGGDTTYGEERGRRGTGEIVLTRVEFLDAAGAARAVATTGAPLTVRVHFRVEHPVDDPVFGLAFHHESGAHLSGPNSFSGGLRTGRPEGEGHVDFAMDPLLLQPGSYVVTAAAVDSSQAHVYDFRDQAFALHVQPGPRSDPRGLVVLPGSWSLASGATSGTNPTRTEALR</sequence>
<evidence type="ECO:0000256" key="1">
    <source>
        <dbReference type="ARBA" id="ARBA00005417"/>
    </source>
</evidence>
<comment type="similarity">
    <text evidence="1">Belongs to the ABC transporter superfamily.</text>
</comment>
<dbReference type="PANTHER" id="PTHR46743:SF2">
    <property type="entry name" value="TEICHOIC ACIDS EXPORT ATP-BINDING PROTEIN TAGH"/>
    <property type="match status" value="1"/>
</dbReference>
<dbReference type="Gene3D" id="3.40.50.300">
    <property type="entry name" value="P-loop containing nucleotide triphosphate hydrolases"/>
    <property type="match status" value="1"/>
</dbReference>
<dbReference type="PANTHER" id="PTHR46743">
    <property type="entry name" value="TEICHOIC ACIDS EXPORT ATP-BINDING PROTEIN TAGH"/>
    <property type="match status" value="1"/>
</dbReference>
<dbReference type="PROSITE" id="PS50893">
    <property type="entry name" value="ABC_TRANSPORTER_2"/>
    <property type="match status" value="1"/>
</dbReference>
<keyword evidence="2" id="KW-0813">Transport</keyword>
<name>A0A6J4LCB3_9ACTN</name>
<dbReference type="GO" id="GO:0016887">
    <property type="term" value="F:ATP hydrolysis activity"/>
    <property type="evidence" value="ECO:0007669"/>
    <property type="project" value="InterPro"/>
</dbReference>
<dbReference type="Pfam" id="PF14524">
    <property type="entry name" value="Wzt_C"/>
    <property type="match status" value="1"/>
</dbReference>
<evidence type="ECO:0000259" key="5">
    <source>
        <dbReference type="PROSITE" id="PS50893"/>
    </source>
</evidence>
<evidence type="ECO:0000256" key="2">
    <source>
        <dbReference type="ARBA" id="ARBA00022448"/>
    </source>
</evidence>
<gene>
    <name evidence="6" type="ORF">AVDCRST_MAG16-1097</name>
</gene>
<dbReference type="EC" id="3.6.3.40" evidence="6"/>
<feature type="domain" description="ABC transporter" evidence="5">
    <location>
        <begin position="6"/>
        <end position="248"/>
    </location>
</feature>
<dbReference type="InterPro" id="IPR015860">
    <property type="entry name" value="ABC_transpr_TagH-like"/>
</dbReference>
<proteinExistence type="inferred from homology"/>
<dbReference type="EMBL" id="CADCUE010000090">
    <property type="protein sequence ID" value="CAA9327008.1"/>
    <property type="molecule type" value="Genomic_DNA"/>
</dbReference>
<accession>A0A6J4LCB3</accession>
<evidence type="ECO:0000256" key="4">
    <source>
        <dbReference type="ARBA" id="ARBA00022840"/>
    </source>
</evidence>
<dbReference type="GO" id="GO:0140359">
    <property type="term" value="F:ABC-type transporter activity"/>
    <property type="evidence" value="ECO:0007669"/>
    <property type="project" value="InterPro"/>
</dbReference>
<dbReference type="InterPro" id="IPR029439">
    <property type="entry name" value="Wzt_C"/>
</dbReference>
<dbReference type="GO" id="GO:0005524">
    <property type="term" value="F:ATP binding"/>
    <property type="evidence" value="ECO:0007669"/>
    <property type="project" value="UniProtKB-KW"/>
</dbReference>
<dbReference type="SMART" id="SM00382">
    <property type="entry name" value="AAA"/>
    <property type="match status" value="1"/>
</dbReference>
<keyword evidence="3" id="KW-0547">Nucleotide-binding</keyword>
<dbReference type="CDD" id="cd03220">
    <property type="entry name" value="ABC_KpsT_Wzt"/>
    <property type="match status" value="1"/>
</dbReference>
<dbReference type="SUPFAM" id="SSF52540">
    <property type="entry name" value="P-loop containing nucleoside triphosphate hydrolases"/>
    <property type="match status" value="1"/>
</dbReference>